<evidence type="ECO:0000259" key="10">
    <source>
        <dbReference type="Pfam" id="PF00884"/>
    </source>
</evidence>
<accession>A0A246FQW0</accession>
<dbReference type="PANTHER" id="PTHR47371">
    <property type="entry name" value="LIPOTEICHOIC ACID SYNTHASE"/>
    <property type="match status" value="1"/>
</dbReference>
<feature type="binding site" evidence="8">
    <location>
        <position position="504"/>
    </location>
    <ligand>
        <name>Mn(2+)</name>
        <dbReference type="ChEBI" id="CHEBI:29035"/>
    </ligand>
</feature>
<dbReference type="Proteomes" id="UP000197277">
    <property type="component" value="Unassembled WGS sequence"/>
</dbReference>
<evidence type="ECO:0000256" key="1">
    <source>
        <dbReference type="ARBA" id="ARBA00004651"/>
    </source>
</evidence>
<evidence type="ECO:0000256" key="7">
    <source>
        <dbReference type="PIRSR" id="PIRSR005091-2"/>
    </source>
</evidence>
<feature type="active site" evidence="6">
    <location>
        <position position="331"/>
    </location>
</feature>
<feature type="binding site" evidence="8">
    <location>
        <position position="505"/>
    </location>
    <ligand>
        <name>Mn(2+)</name>
        <dbReference type="ChEBI" id="CHEBI:29035"/>
    </ligand>
</feature>
<proteinExistence type="predicted"/>
<dbReference type="Pfam" id="PF00884">
    <property type="entry name" value="Sulfatase"/>
    <property type="match status" value="1"/>
</dbReference>
<dbReference type="InterPro" id="IPR017850">
    <property type="entry name" value="Alkaline_phosphatase_core_sf"/>
</dbReference>
<dbReference type="PANTHER" id="PTHR47371:SF3">
    <property type="entry name" value="PHOSPHOGLYCEROL TRANSFERASE I"/>
    <property type="match status" value="1"/>
</dbReference>
<feature type="domain" description="Sulfatase N-terminal" evidence="10">
    <location>
        <begin position="281"/>
        <end position="557"/>
    </location>
</feature>
<keyword evidence="5 9" id="KW-0472">Membrane</keyword>
<evidence type="ECO:0000256" key="9">
    <source>
        <dbReference type="SAM" id="Phobius"/>
    </source>
</evidence>
<organism evidence="11 12">
    <name type="scientific">Hymenobacter amundsenii</name>
    <dbReference type="NCBI Taxonomy" id="2006685"/>
    <lineage>
        <taxon>Bacteria</taxon>
        <taxon>Pseudomonadati</taxon>
        <taxon>Bacteroidota</taxon>
        <taxon>Cytophagia</taxon>
        <taxon>Cytophagales</taxon>
        <taxon>Hymenobacteraceae</taxon>
        <taxon>Hymenobacter</taxon>
    </lineage>
</organism>
<dbReference type="InterPro" id="IPR050448">
    <property type="entry name" value="OpgB/LTA_synthase_biosynth"/>
</dbReference>
<feature type="transmembrane region" description="Helical" evidence="9">
    <location>
        <begin position="50"/>
        <end position="68"/>
    </location>
</feature>
<evidence type="ECO:0000256" key="6">
    <source>
        <dbReference type="PIRSR" id="PIRSR005091-1"/>
    </source>
</evidence>
<comment type="caution">
    <text evidence="11">The sequence shown here is derived from an EMBL/GenBank/DDBJ whole genome shotgun (WGS) entry which is preliminary data.</text>
</comment>
<name>A0A246FQW0_9BACT</name>
<protein>
    <recommendedName>
        <fullName evidence="10">Sulfatase N-terminal domain-containing protein</fullName>
    </recommendedName>
</protein>
<evidence type="ECO:0000256" key="3">
    <source>
        <dbReference type="ARBA" id="ARBA00022692"/>
    </source>
</evidence>
<keyword evidence="7" id="KW-0464">Manganese</keyword>
<keyword evidence="3 9" id="KW-0812">Transmembrane</keyword>
<comment type="subcellular location">
    <subcellularLocation>
        <location evidence="1">Cell membrane</location>
        <topology evidence="1">Multi-pass membrane protein</topology>
    </subcellularLocation>
</comment>
<feature type="transmembrane region" description="Helical" evidence="9">
    <location>
        <begin position="188"/>
        <end position="207"/>
    </location>
</feature>
<dbReference type="Gene3D" id="3.40.720.10">
    <property type="entry name" value="Alkaline Phosphatase, subunit A"/>
    <property type="match status" value="1"/>
</dbReference>
<keyword evidence="12" id="KW-1185">Reference proteome</keyword>
<dbReference type="RefSeq" id="WP_088463429.1">
    <property type="nucleotide sequence ID" value="NZ_NIRR01000005.1"/>
</dbReference>
<evidence type="ECO:0000256" key="2">
    <source>
        <dbReference type="ARBA" id="ARBA00022475"/>
    </source>
</evidence>
<keyword evidence="7" id="KW-0479">Metal-binding</keyword>
<evidence type="ECO:0000256" key="8">
    <source>
        <dbReference type="PIRSR" id="PIRSR005091-3"/>
    </source>
</evidence>
<dbReference type="EMBL" id="NIRR01000005">
    <property type="protein sequence ID" value="OWP64164.1"/>
    <property type="molecule type" value="Genomic_DNA"/>
</dbReference>
<evidence type="ECO:0000256" key="4">
    <source>
        <dbReference type="ARBA" id="ARBA00022989"/>
    </source>
</evidence>
<dbReference type="SUPFAM" id="SSF53649">
    <property type="entry name" value="Alkaline phosphatase-like"/>
    <property type="match status" value="1"/>
</dbReference>
<feature type="binding site" evidence="8">
    <location>
        <position position="289"/>
    </location>
    <ligand>
        <name>Mn(2+)</name>
        <dbReference type="ChEBI" id="CHEBI:29035"/>
    </ligand>
</feature>
<evidence type="ECO:0000256" key="5">
    <source>
        <dbReference type="ARBA" id="ARBA00023136"/>
    </source>
</evidence>
<sequence>MPSEFLRLLVRRFALLLGVYLLLRVGFYTLNQHVFREAAAGQVALAFWHGFRFDVSALLLLNVPWLLLSLVPSRGRGWQRLVRGVYLLLNGFGLVLNLIDWEYFRFIGRRTSNELSTIGADVQRQAGQLLLSYWWLLLPFGALLAALWYFYPLPTPTNKAQAVGHKQQANNEALLTTKGKLLANRYKPIATVAGQLVVVAALTVLGIRGGLQLKPLRTGAAFVQQPAVLGHLALNSTFTFLKSLGYEAPERKNYFSSTQQLRAALAARPLPTRTAAPLPGRNVVVLILESFGSEYNGVENPGRRGFTPFFDSLATHGGLLLPDHYANGRRSIEALPAVLAGLPSLMDGSFITSDFQTDELHGLGGILARHGYQTSLFHGAQNGTMGFNTFGGMAGMQQYFGLDEYPGAASSPDFDGHWGIFDEPYLQYFSQQLGRQRTPFFSTLFTLSSHEPFGLPARYQGKMPTGTLDIQPTIAYADLALRQFFTTARRQPWYDNTLFILLADHTSQSDAADYQNVLGEYKTPLLLFAPGQQLPAVARPRITQQTDVPATVLDLLGLPAENQLLPFGYSVFDAGTSGRALFLSGGSYWLVHTDFVTELTADNQVRLYPYRTHQLPASPLARPNPAKLRQYGNELKACVQFYLNGLAENRLYFTRSQRQP</sequence>
<dbReference type="InterPro" id="IPR000917">
    <property type="entry name" value="Sulfatase_N"/>
</dbReference>
<dbReference type="AlphaFoldDB" id="A0A246FQW0"/>
<evidence type="ECO:0000313" key="11">
    <source>
        <dbReference type="EMBL" id="OWP64164.1"/>
    </source>
</evidence>
<dbReference type="OrthoDB" id="9777768at2"/>
<feature type="transmembrane region" description="Helical" evidence="9">
    <location>
        <begin position="12"/>
        <end position="30"/>
    </location>
</feature>
<dbReference type="GO" id="GO:0046872">
    <property type="term" value="F:metal ion binding"/>
    <property type="evidence" value="ECO:0007669"/>
    <property type="project" value="UniProtKB-KW"/>
</dbReference>
<dbReference type="InterPro" id="IPR012160">
    <property type="entry name" value="LtaS-like"/>
</dbReference>
<dbReference type="CDD" id="cd16015">
    <property type="entry name" value="LTA_synthase"/>
    <property type="match status" value="1"/>
</dbReference>
<dbReference type="PIRSF" id="PIRSF005091">
    <property type="entry name" value="Mmb_sulf_HI1246"/>
    <property type="match status" value="1"/>
</dbReference>
<feature type="transmembrane region" description="Helical" evidence="9">
    <location>
        <begin position="80"/>
        <end position="99"/>
    </location>
</feature>
<keyword evidence="4 9" id="KW-1133">Transmembrane helix</keyword>
<feature type="transmembrane region" description="Helical" evidence="9">
    <location>
        <begin position="133"/>
        <end position="151"/>
    </location>
</feature>
<feature type="binding site" evidence="7">
    <location>
        <position position="450"/>
    </location>
    <ligand>
        <name>substrate</name>
    </ligand>
</feature>
<gene>
    <name evidence="11" type="ORF">CDA63_05400</name>
</gene>
<keyword evidence="2" id="KW-1003">Cell membrane</keyword>
<reference evidence="11 12" key="1">
    <citation type="submission" date="2017-06" db="EMBL/GenBank/DDBJ databases">
        <title>Hymenobacter amundsenii sp. nov. isolated from regoliths in Antarctica.</title>
        <authorList>
            <person name="Sedlacek I."/>
            <person name="Kralova S."/>
            <person name="Pantucek R."/>
            <person name="Svec P."/>
            <person name="Holochova P."/>
            <person name="Stankova E."/>
            <person name="Vrbovska V."/>
            <person name="Busse H.-J."/>
        </authorList>
    </citation>
    <scope>NUCLEOTIDE SEQUENCE [LARGE SCALE GENOMIC DNA]</scope>
    <source>
        <strain evidence="11 12">CCM 8682</strain>
    </source>
</reference>
<evidence type="ECO:0000313" key="12">
    <source>
        <dbReference type="Proteomes" id="UP000197277"/>
    </source>
</evidence>
<dbReference type="GO" id="GO:0005886">
    <property type="term" value="C:plasma membrane"/>
    <property type="evidence" value="ECO:0007669"/>
    <property type="project" value="UniProtKB-SubCell"/>
</dbReference>